<dbReference type="Proteomes" id="UP000034799">
    <property type="component" value="Unassembled WGS sequence"/>
</dbReference>
<dbReference type="AlphaFoldDB" id="A0A0G0MS86"/>
<reference evidence="2 3" key="1">
    <citation type="journal article" date="2015" name="Nature">
        <title>rRNA introns, odd ribosomes, and small enigmatic genomes across a large radiation of phyla.</title>
        <authorList>
            <person name="Brown C.T."/>
            <person name="Hug L.A."/>
            <person name="Thomas B.C."/>
            <person name="Sharon I."/>
            <person name="Castelle C.J."/>
            <person name="Singh A."/>
            <person name="Wilkins M.J."/>
            <person name="Williams K.H."/>
            <person name="Banfield J.F."/>
        </authorList>
    </citation>
    <scope>NUCLEOTIDE SEQUENCE [LARGE SCALE GENOMIC DNA]</scope>
</reference>
<dbReference type="STRING" id="1619100.UT34_C0001G0073"/>
<evidence type="ECO:0000259" key="1">
    <source>
        <dbReference type="Pfam" id="PF00534"/>
    </source>
</evidence>
<dbReference type="PANTHER" id="PTHR12526:SF584">
    <property type="entry name" value="GLYCOSYLTRANSFERASE"/>
    <property type="match status" value="1"/>
</dbReference>
<dbReference type="Pfam" id="PF00534">
    <property type="entry name" value="Glycos_transf_1"/>
    <property type="match status" value="1"/>
</dbReference>
<evidence type="ECO:0000313" key="3">
    <source>
        <dbReference type="Proteomes" id="UP000034799"/>
    </source>
</evidence>
<dbReference type="PANTHER" id="PTHR12526">
    <property type="entry name" value="GLYCOSYLTRANSFERASE"/>
    <property type="match status" value="1"/>
</dbReference>
<feature type="domain" description="Glycosyl transferase family 1" evidence="1">
    <location>
        <begin position="205"/>
        <end position="358"/>
    </location>
</feature>
<proteinExistence type="predicted"/>
<accession>A0A0G0MS86</accession>
<sequence>MSKDRRDLKVAIVHDWIYKIGGGEKCVETLCEMFPQSDFFALFGDIKYLRKASPVIAGRKVTFSPLNRIPFLRKFYRYTYFLWPLLIENFDFRDYDLVISTSSCVAKGAITSIDTLHICYMFSPMRYAWDQSKEYFDSKYFNWWKRKIITWFLHFIRMWDVTSTDRIDYIIPISNMVAKRIRKYYRREPAPVIAPPVYIEHADYQKKKEDFYIAIAPFEPNKGGELAVGAAMKYGFNLKIIGTGSLKRKLEKRVRGFKNIEFLNQVSEEMKWDYLARAKCLLFCGVEDFGIAPIEAIASGTPVVAYKGGGALDYVIDGFNGSFFVEKNSEAVKEAIDRVEVYYSKNRFSTKKMNEYAKRFSKERFKKEFTEVSRKLMYISEQNSNHLSKN</sequence>
<dbReference type="EMBL" id="LBWK01000001">
    <property type="protein sequence ID" value="KKR06033.1"/>
    <property type="molecule type" value="Genomic_DNA"/>
</dbReference>
<keyword evidence="2" id="KW-0808">Transferase</keyword>
<name>A0A0G0MS86_9BACT</name>
<dbReference type="SUPFAM" id="SSF53756">
    <property type="entry name" value="UDP-Glycosyltransferase/glycogen phosphorylase"/>
    <property type="match status" value="1"/>
</dbReference>
<protein>
    <submittedName>
        <fullName evidence="2">Mannosyl transferase</fullName>
    </submittedName>
</protein>
<dbReference type="InterPro" id="IPR001296">
    <property type="entry name" value="Glyco_trans_1"/>
</dbReference>
<dbReference type="Gene3D" id="3.40.50.2000">
    <property type="entry name" value="Glycogen Phosphorylase B"/>
    <property type="match status" value="1"/>
</dbReference>
<organism evidence="2 3">
    <name type="scientific">candidate division WS6 bacterium GW2011_GWF2_39_15</name>
    <dbReference type="NCBI Taxonomy" id="1619100"/>
    <lineage>
        <taxon>Bacteria</taxon>
        <taxon>Candidatus Dojkabacteria</taxon>
    </lineage>
</organism>
<comment type="caution">
    <text evidence="2">The sequence shown here is derived from an EMBL/GenBank/DDBJ whole genome shotgun (WGS) entry which is preliminary data.</text>
</comment>
<gene>
    <name evidence="2" type="ORF">UT34_C0001G0073</name>
</gene>
<dbReference type="GO" id="GO:0016757">
    <property type="term" value="F:glycosyltransferase activity"/>
    <property type="evidence" value="ECO:0007669"/>
    <property type="project" value="InterPro"/>
</dbReference>
<evidence type="ECO:0000313" key="2">
    <source>
        <dbReference type="EMBL" id="KKR06033.1"/>
    </source>
</evidence>